<evidence type="ECO:0000313" key="5">
    <source>
        <dbReference type="EMBL" id="BAX79891.1"/>
    </source>
</evidence>
<dbReference type="KEGG" id="mbas:ALGA_1515"/>
<keyword evidence="2" id="KW-0175">Coiled coil</keyword>
<sequence length="336" mass="37935">MFKKASVLVFILASIFLCFSCVPTRQFQELQSKQQNCQDELEMEKEKTLNLSELNNELSGKLEVLDEKYKSILADTMQISRRLQSARERLNRIEKSNQNLLNQLAGMQAGNAKETKVLLEQIKKAQNELRLREDEVFALEKEMDARKRTLDTLQAELNKRDQRLQELESALNRKDEAVRALKQKVMNALTGFDGNGLSIATKNGKVYVSMDEKLLFKSGSYQVDQRGVEALGQLAGVLAQSKDINVMIEGHTDNVPYNGSGELKDNWDLSVKRATSIVRILILNTGINAERLTVAGRSKYVPIGTNATADGRSKNRRTEIILTPKLDELFKILESN</sequence>
<dbReference type="Gene3D" id="3.30.1330.60">
    <property type="entry name" value="OmpA-like domain"/>
    <property type="match status" value="1"/>
</dbReference>
<dbReference type="AlphaFoldDB" id="A0A1Y1CKT9"/>
<dbReference type="PANTHER" id="PTHR30329">
    <property type="entry name" value="STATOR ELEMENT OF FLAGELLAR MOTOR COMPLEX"/>
    <property type="match status" value="1"/>
</dbReference>
<dbReference type="OrthoDB" id="9815217at2"/>
<dbReference type="Proteomes" id="UP000218267">
    <property type="component" value="Chromosome"/>
</dbReference>
<dbReference type="EMBL" id="AP018042">
    <property type="protein sequence ID" value="BAX79891.1"/>
    <property type="molecule type" value="Genomic_DNA"/>
</dbReference>
<feature type="coiled-coil region" evidence="2">
    <location>
        <begin position="76"/>
        <end position="184"/>
    </location>
</feature>
<organism evidence="5 6">
    <name type="scientific">Labilibaculum antarcticum</name>
    <dbReference type="NCBI Taxonomy" id="1717717"/>
    <lineage>
        <taxon>Bacteria</taxon>
        <taxon>Pseudomonadati</taxon>
        <taxon>Bacteroidota</taxon>
        <taxon>Bacteroidia</taxon>
        <taxon>Marinilabiliales</taxon>
        <taxon>Marinifilaceae</taxon>
        <taxon>Labilibaculum</taxon>
    </lineage>
</organism>
<evidence type="ECO:0000256" key="1">
    <source>
        <dbReference type="PROSITE-ProRule" id="PRU00473"/>
    </source>
</evidence>
<dbReference type="InterPro" id="IPR006665">
    <property type="entry name" value="OmpA-like"/>
</dbReference>
<feature type="domain" description="OmpA-like" evidence="4">
    <location>
        <begin position="203"/>
        <end position="326"/>
    </location>
</feature>
<evidence type="ECO:0000256" key="3">
    <source>
        <dbReference type="SAM" id="SignalP"/>
    </source>
</evidence>
<dbReference type="Pfam" id="PF00691">
    <property type="entry name" value="OmpA"/>
    <property type="match status" value="1"/>
</dbReference>
<dbReference type="PANTHER" id="PTHR30329:SF21">
    <property type="entry name" value="LIPOPROTEIN YIAD-RELATED"/>
    <property type="match status" value="1"/>
</dbReference>
<evidence type="ECO:0000259" key="4">
    <source>
        <dbReference type="PROSITE" id="PS51123"/>
    </source>
</evidence>
<protein>
    <recommendedName>
        <fullName evidence="4">OmpA-like domain-containing protein</fullName>
    </recommendedName>
</protein>
<dbReference type="InterPro" id="IPR050330">
    <property type="entry name" value="Bact_OuterMem_StrucFunc"/>
</dbReference>
<keyword evidence="6" id="KW-1185">Reference proteome</keyword>
<gene>
    <name evidence="5" type="ORF">ALGA_1515</name>
</gene>
<keyword evidence="3" id="KW-0732">Signal</keyword>
<dbReference type="PROSITE" id="PS51123">
    <property type="entry name" value="OMPA_2"/>
    <property type="match status" value="1"/>
</dbReference>
<dbReference type="GO" id="GO:0016020">
    <property type="term" value="C:membrane"/>
    <property type="evidence" value="ECO:0007669"/>
    <property type="project" value="UniProtKB-UniRule"/>
</dbReference>
<feature type="signal peptide" evidence="3">
    <location>
        <begin position="1"/>
        <end position="20"/>
    </location>
</feature>
<proteinExistence type="predicted"/>
<dbReference type="Gene3D" id="1.10.287.1490">
    <property type="match status" value="1"/>
</dbReference>
<keyword evidence="1" id="KW-0472">Membrane</keyword>
<dbReference type="SUPFAM" id="SSF103088">
    <property type="entry name" value="OmpA-like"/>
    <property type="match status" value="1"/>
</dbReference>
<dbReference type="CDD" id="cd07185">
    <property type="entry name" value="OmpA_C-like"/>
    <property type="match status" value="1"/>
</dbReference>
<evidence type="ECO:0000313" key="6">
    <source>
        <dbReference type="Proteomes" id="UP000218267"/>
    </source>
</evidence>
<dbReference type="InterPro" id="IPR036737">
    <property type="entry name" value="OmpA-like_sf"/>
</dbReference>
<feature type="chain" id="PRO_5011987917" description="OmpA-like domain-containing protein" evidence="3">
    <location>
        <begin position="21"/>
        <end position="336"/>
    </location>
</feature>
<accession>A0A1Y1CKT9</accession>
<reference evidence="6" key="2">
    <citation type="journal article" date="2020" name="Antonie Van Leeuwenhoek">
        <title>Labilibaculum antarcticum sp. nov., a novel facultative anaerobic, psychrotorelant bacterium isolated from marine sediment of Antarctica.</title>
        <authorList>
            <person name="Watanabe M."/>
            <person name="Kojima H."/>
            <person name="Fukui M."/>
        </authorList>
    </citation>
    <scope>NUCLEOTIDE SEQUENCE [LARGE SCALE GENOMIC DNA]</scope>
    <source>
        <strain evidence="6">SPP2</strain>
    </source>
</reference>
<reference evidence="5 6" key="1">
    <citation type="journal article" date="2018" name="Mar. Genomics">
        <title>Complete genome sequence of Marinifilaceae bacterium strain SPP2, isolated from the Antarctic marine sediment.</title>
        <authorList>
            <person name="Watanabe M."/>
            <person name="Kojima H."/>
            <person name="Fukui M."/>
        </authorList>
    </citation>
    <scope>NUCLEOTIDE SEQUENCE [LARGE SCALE GENOMIC DNA]</scope>
    <source>
        <strain evidence="5 6">SPP2</strain>
    </source>
</reference>
<evidence type="ECO:0000256" key="2">
    <source>
        <dbReference type="SAM" id="Coils"/>
    </source>
</evidence>
<name>A0A1Y1CKT9_9BACT</name>